<dbReference type="Proteomes" id="UP000232149">
    <property type="component" value="Unassembled WGS sequence"/>
</dbReference>
<dbReference type="AlphaFoldDB" id="A0A2M9YLV1"/>
<evidence type="ECO:0000313" key="4">
    <source>
        <dbReference type="Proteomes" id="UP000232188"/>
    </source>
</evidence>
<proteinExistence type="predicted"/>
<evidence type="ECO:0000313" key="2">
    <source>
        <dbReference type="EMBL" id="PJZ63668.1"/>
    </source>
</evidence>
<evidence type="ECO:0000313" key="1">
    <source>
        <dbReference type="EMBL" id="PJZ52497.1"/>
    </source>
</evidence>
<comment type="caution">
    <text evidence="1">The sequence shown here is derived from an EMBL/GenBank/DDBJ whole genome shotgun (WGS) entry which is preliminary data.</text>
</comment>
<name>A0A2M9YLV1_9LEPT</name>
<protein>
    <submittedName>
        <fullName evidence="1">Uncharacterized protein</fullName>
    </submittedName>
</protein>
<dbReference type="EMBL" id="NPDU01000003">
    <property type="protein sequence ID" value="PJZ63668.1"/>
    <property type="molecule type" value="Genomic_DNA"/>
</dbReference>
<evidence type="ECO:0000313" key="3">
    <source>
        <dbReference type="Proteomes" id="UP000232149"/>
    </source>
</evidence>
<reference evidence="3 4" key="1">
    <citation type="submission" date="2017-07" db="EMBL/GenBank/DDBJ databases">
        <title>Leptospira spp. isolated from tropical soils.</title>
        <authorList>
            <person name="Thibeaux R."/>
            <person name="Iraola G."/>
            <person name="Ferres I."/>
            <person name="Bierque E."/>
            <person name="Girault D."/>
            <person name="Soupe-Gilbert M.-E."/>
            <person name="Picardeau M."/>
            <person name="Goarant C."/>
        </authorList>
    </citation>
    <scope>NUCLEOTIDE SEQUENCE [LARGE SCALE GENOMIC DNA]</scope>
    <source>
        <strain evidence="1 4">FH2-B-C1</strain>
        <strain evidence="2 3">FH2-B-D1</strain>
    </source>
</reference>
<gene>
    <name evidence="2" type="ORF">CH376_02160</name>
    <name evidence="1" type="ORF">CH380_15145</name>
</gene>
<accession>A0A2M9YLV1</accession>
<organism evidence="1 4">
    <name type="scientific">Leptospira adleri</name>
    <dbReference type="NCBI Taxonomy" id="2023186"/>
    <lineage>
        <taxon>Bacteria</taxon>
        <taxon>Pseudomonadati</taxon>
        <taxon>Spirochaetota</taxon>
        <taxon>Spirochaetia</taxon>
        <taxon>Leptospirales</taxon>
        <taxon>Leptospiraceae</taxon>
        <taxon>Leptospira</taxon>
    </lineage>
</organism>
<keyword evidence="3" id="KW-1185">Reference proteome</keyword>
<dbReference type="Proteomes" id="UP000232188">
    <property type="component" value="Unassembled WGS sequence"/>
</dbReference>
<sequence>MKLGENADCFDNYSRVKFIKMYSSIRVIYNPNAQEEFKYTVIPSSAKLKAAIDAIRNLRSCDQLTEYAILRHGYGNTDSMSGVVYPTDLDEFDRLTEYIPEHNVKVYAWYGESTGPDYVIPENQYLSLLREYLLLHREHDHAIRIESLLRQTEH</sequence>
<dbReference type="EMBL" id="NPDV01000013">
    <property type="protein sequence ID" value="PJZ52497.1"/>
    <property type="molecule type" value="Genomic_DNA"/>
</dbReference>